<reference evidence="2" key="1">
    <citation type="journal article" date="2021" name="bioRxiv">
        <title>Whole Genome Assembly and Annotation of Northern Wild Rice, Zizania palustris L., Supports a Whole Genome Duplication in the Zizania Genus.</title>
        <authorList>
            <person name="Haas M."/>
            <person name="Kono T."/>
            <person name="Macchietto M."/>
            <person name="Millas R."/>
            <person name="McGilp L."/>
            <person name="Shao M."/>
            <person name="Duquette J."/>
            <person name="Hirsch C.N."/>
            <person name="Kimball J."/>
        </authorList>
    </citation>
    <scope>NUCLEOTIDE SEQUENCE</scope>
    <source>
        <tissue evidence="2">Fresh leaf tissue</tissue>
    </source>
</reference>
<reference evidence="2" key="2">
    <citation type="submission" date="2021-02" db="EMBL/GenBank/DDBJ databases">
        <authorList>
            <person name="Kimball J.A."/>
            <person name="Haas M.W."/>
            <person name="Macchietto M."/>
            <person name="Kono T."/>
            <person name="Duquette J."/>
            <person name="Shao M."/>
        </authorList>
    </citation>
    <scope>NUCLEOTIDE SEQUENCE</scope>
    <source>
        <tissue evidence="2">Fresh leaf tissue</tissue>
    </source>
</reference>
<protein>
    <submittedName>
        <fullName evidence="2">Uncharacterized protein</fullName>
    </submittedName>
</protein>
<dbReference type="Proteomes" id="UP000729402">
    <property type="component" value="Unassembled WGS sequence"/>
</dbReference>
<keyword evidence="3" id="KW-1185">Reference proteome</keyword>
<dbReference type="EMBL" id="JAAALK010000399">
    <property type="protein sequence ID" value="KAG8044669.1"/>
    <property type="molecule type" value="Genomic_DNA"/>
</dbReference>
<evidence type="ECO:0000313" key="3">
    <source>
        <dbReference type="Proteomes" id="UP000729402"/>
    </source>
</evidence>
<comment type="caution">
    <text evidence="2">The sequence shown here is derived from an EMBL/GenBank/DDBJ whole genome shotgun (WGS) entry which is preliminary data.</text>
</comment>
<organism evidence="2 3">
    <name type="scientific">Zizania palustris</name>
    <name type="common">Northern wild rice</name>
    <dbReference type="NCBI Taxonomy" id="103762"/>
    <lineage>
        <taxon>Eukaryota</taxon>
        <taxon>Viridiplantae</taxon>
        <taxon>Streptophyta</taxon>
        <taxon>Embryophyta</taxon>
        <taxon>Tracheophyta</taxon>
        <taxon>Spermatophyta</taxon>
        <taxon>Magnoliopsida</taxon>
        <taxon>Liliopsida</taxon>
        <taxon>Poales</taxon>
        <taxon>Poaceae</taxon>
        <taxon>BOP clade</taxon>
        <taxon>Oryzoideae</taxon>
        <taxon>Oryzeae</taxon>
        <taxon>Zizaniinae</taxon>
        <taxon>Zizania</taxon>
    </lineage>
</organism>
<evidence type="ECO:0000256" key="1">
    <source>
        <dbReference type="SAM" id="MobiDB-lite"/>
    </source>
</evidence>
<name>A0A8J5RF28_ZIZPA</name>
<accession>A0A8J5RF28</accession>
<dbReference type="AlphaFoldDB" id="A0A8J5RF28"/>
<evidence type="ECO:0000313" key="2">
    <source>
        <dbReference type="EMBL" id="KAG8044669.1"/>
    </source>
</evidence>
<feature type="region of interest" description="Disordered" evidence="1">
    <location>
        <begin position="62"/>
        <end position="99"/>
    </location>
</feature>
<proteinExistence type="predicted"/>
<gene>
    <name evidence="2" type="ORF">GUJ93_ZPchr1247g22898</name>
</gene>
<sequence length="99" mass="10877">MSLIWPGFAGGGLHGGRRRSKREREEVGQGIKARQGGRASLGAARRGFSSFFFLLRTERGEGDDELPSVAAPSAPGRPFDRWRWPSVWVSGSPPRIDRA</sequence>
<feature type="region of interest" description="Disordered" evidence="1">
    <location>
        <begin position="1"/>
        <end position="38"/>
    </location>
</feature>